<dbReference type="AlphaFoldDB" id="A0A067N4M8"/>
<gene>
    <name evidence="3" type="ORF">BOTBODRAFT_216929</name>
</gene>
<dbReference type="EMBL" id="KL198016">
    <property type="protein sequence ID" value="KDQ21910.1"/>
    <property type="molecule type" value="Genomic_DNA"/>
</dbReference>
<feature type="transmembrane region" description="Helical" evidence="2">
    <location>
        <begin position="53"/>
        <end position="70"/>
    </location>
</feature>
<keyword evidence="2" id="KW-1133">Transmembrane helix</keyword>
<name>A0A067N4M8_BOTB1</name>
<dbReference type="HOGENOM" id="CLU_670819_0_0_1"/>
<sequence length="410" mass="45317">MEQMASPAGASTSSLSLPPASGVLGRRRQSWGLRRDMSRFMFEKRRKSRFQHTRGIAVVIFILFLMWYASQQIGVKVFRQSFNPVAQLSYSRSLSSDQLLAAEVDRISVFVGVRASLLPKDPGFSLASAINVTALWSDKIADVYRQECEFAYEFPPNSTLAQVGFACPFAWSGAAPACGSRVYDPCIPNILVTFNYDQAQIAPQAIPDVFHSALMWTTFTFEDLDVVSIQDATPPITLMRNVHLIGTVRRYLRIMFRTSGHFWAGLFSDPDQFTIAETTILGANPYDFIPRTNNTASLYILQEYDSSDFRTVTDTQTDTILGGLSSVGGILSIGEKVLSILFGLSLIALLDLEGFSLFSPGERATEEDSDSGDDSRRAGQEDLNEGTRGENAVLLMSSRSDVDIKEKAQI</sequence>
<proteinExistence type="predicted"/>
<reference evidence="4" key="1">
    <citation type="journal article" date="2014" name="Proc. Natl. Acad. Sci. U.S.A.">
        <title>Extensive sampling of basidiomycete genomes demonstrates inadequacy of the white-rot/brown-rot paradigm for wood decay fungi.</title>
        <authorList>
            <person name="Riley R."/>
            <person name="Salamov A.A."/>
            <person name="Brown D.W."/>
            <person name="Nagy L.G."/>
            <person name="Floudas D."/>
            <person name="Held B.W."/>
            <person name="Levasseur A."/>
            <person name="Lombard V."/>
            <person name="Morin E."/>
            <person name="Otillar R."/>
            <person name="Lindquist E.A."/>
            <person name="Sun H."/>
            <person name="LaButti K.M."/>
            <person name="Schmutz J."/>
            <person name="Jabbour D."/>
            <person name="Luo H."/>
            <person name="Baker S.E."/>
            <person name="Pisabarro A.G."/>
            <person name="Walton J.D."/>
            <person name="Blanchette R.A."/>
            <person name="Henrissat B."/>
            <person name="Martin F."/>
            <person name="Cullen D."/>
            <person name="Hibbett D.S."/>
            <person name="Grigoriev I.V."/>
        </authorList>
    </citation>
    <scope>NUCLEOTIDE SEQUENCE [LARGE SCALE GENOMIC DNA]</scope>
    <source>
        <strain evidence="4">FD-172 SS1</strain>
    </source>
</reference>
<dbReference type="InParanoid" id="A0A067N4M8"/>
<keyword evidence="2" id="KW-0472">Membrane</keyword>
<feature type="region of interest" description="Disordered" evidence="1">
    <location>
        <begin position="361"/>
        <end position="395"/>
    </location>
</feature>
<evidence type="ECO:0000256" key="1">
    <source>
        <dbReference type="SAM" id="MobiDB-lite"/>
    </source>
</evidence>
<keyword evidence="2" id="KW-0812">Transmembrane</keyword>
<feature type="compositionally biased region" description="Basic and acidic residues" evidence="1">
    <location>
        <begin position="373"/>
        <end position="388"/>
    </location>
</feature>
<organism evidence="3 4">
    <name type="scientific">Botryobasidium botryosum (strain FD-172 SS1)</name>
    <dbReference type="NCBI Taxonomy" id="930990"/>
    <lineage>
        <taxon>Eukaryota</taxon>
        <taxon>Fungi</taxon>
        <taxon>Dikarya</taxon>
        <taxon>Basidiomycota</taxon>
        <taxon>Agaricomycotina</taxon>
        <taxon>Agaricomycetes</taxon>
        <taxon>Cantharellales</taxon>
        <taxon>Botryobasidiaceae</taxon>
        <taxon>Botryobasidium</taxon>
    </lineage>
</organism>
<evidence type="ECO:0000256" key="2">
    <source>
        <dbReference type="SAM" id="Phobius"/>
    </source>
</evidence>
<feature type="compositionally biased region" description="Low complexity" evidence="1">
    <location>
        <begin position="1"/>
        <end position="22"/>
    </location>
</feature>
<evidence type="ECO:0000313" key="4">
    <source>
        <dbReference type="Proteomes" id="UP000027195"/>
    </source>
</evidence>
<accession>A0A067N4M8</accession>
<keyword evidence="4" id="KW-1185">Reference proteome</keyword>
<feature type="region of interest" description="Disordered" evidence="1">
    <location>
        <begin position="1"/>
        <end position="23"/>
    </location>
</feature>
<protein>
    <submittedName>
        <fullName evidence="3">Uncharacterized protein</fullName>
    </submittedName>
</protein>
<dbReference type="Proteomes" id="UP000027195">
    <property type="component" value="Unassembled WGS sequence"/>
</dbReference>
<evidence type="ECO:0000313" key="3">
    <source>
        <dbReference type="EMBL" id="KDQ21910.1"/>
    </source>
</evidence>